<comment type="caution">
    <text evidence="1">The sequence shown here is derived from an EMBL/GenBank/DDBJ whole genome shotgun (WGS) entry which is preliminary data.</text>
</comment>
<evidence type="ECO:0000313" key="1">
    <source>
        <dbReference type="EMBL" id="NER28750.1"/>
    </source>
</evidence>
<proteinExistence type="predicted"/>
<accession>A0A6B3NAZ2</accession>
<dbReference type="InterPro" id="IPR021256">
    <property type="entry name" value="DUF2808"/>
</dbReference>
<organism evidence="1">
    <name type="scientific">Symploca sp. SIO1C4</name>
    <dbReference type="NCBI Taxonomy" id="2607765"/>
    <lineage>
        <taxon>Bacteria</taxon>
        <taxon>Bacillati</taxon>
        <taxon>Cyanobacteriota</taxon>
        <taxon>Cyanophyceae</taxon>
        <taxon>Coleofasciculales</taxon>
        <taxon>Coleofasciculaceae</taxon>
        <taxon>Symploca</taxon>
    </lineage>
</organism>
<sequence>MKRAIVILSASIWGVAAPGVMAIELSDGTVWFEKSPRLLKITTTYSQIYLRGSTYYFTLELPQDVGEQLGKVVINQRQGFEDIRFKLEDTRAFVETDGERGESLTIEETTQDAQTGAIAVTFGQAVDPGTTVTVGLRPIRNPITSGAYIFGVTAFPAGEKSHGIYLGSRSIRFTEGDEIDSRRH</sequence>
<name>A0A6B3NAZ2_9CYAN</name>
<dbReference type="EMBL" id="JAAHFQ010000256">
    <property type="protein sequence ID" value="NER28750.1"/>
    <property type="molecule type" value="Genomic_DNA"/>
</dbReference>
<gene>
    <name evidence="1" type="ORF">F6J89_14215</name>
</gene>
<dbReference type="Pfam" id="PF10989">
    <property type="entry name" value="DUF2808"/>
    <property type="match status" value="1"/>
</dbReference>
<dbReference type="AlphaFoldDB" id="A0A6B3NAZ2"/>
<protein>
    <submittedName>
        <fullName evidence="1">DUF2808 domain-containing protein</fullName>
    </submittedName>
</protein>
<reference evidence="1" key="1">
    <citation type="submission" date="2019-11" db="EMBL/GenBank/DDBJ databases">
        <title>Genomic insights into an expanded diversity of filamentous marine cyanobacteria reveals the extraordinary biosynthetic potential of Moorea and Okeania.</title>
        <authorList>
            <person name="Ferreira Leao T."/>
            <person name="Wang M."/>
            <person name="Moss N."/>
            <person name="Da Silva R."/>
            <person name="Sanders J."/>
            <person name="Nurk S."/>
            <person name="Gurevich A."/>
            <person name="Humphrey G."/>
            <person name="Reher R."/>
            <person name="Zhu Q."/>
            <person name="Belda-Ferre P."/>
            <person name="Glukhov E."/>
            <person name="Rex R."/>
            <person name="Dorrestein P.C."/>
            <person name="Knight R."/>
            <person name="Pevzner P."/>
            <person name="Gerwick W.H."/>
            <person name="Gerwick L."/>
        </authorList>
    </citation>
    <scope>NUCLEOTIDE SEQUENCE</scope>
    <source>
        <strain evidence="1">SIO1C4</strain>
    </source>
</reference>